<proteinExistence type="predicted"/>
<protein>
    <recommendedName>
        <fullName evidence="4">Type 4 fimbrial biogenesis protein PilX N-terminal domain-containing protein</fullName>
    </recommendedName>
</protein>
<evidence type="ECO:0000256" key="1">
    <source>
        <dbReference type="SAM" id="Phobius"/>
    </source>
</evidence>
<sequence>MFNIHKKTKCFWLRGERISLFVWPRHGQARGQVMILALFFFMAAGTAIVFGLAPSVMSSYKSAQLFLDSRRSYALAEGLAEDLAYRYRTGLAMDSVESITLSGFTAYATSTIVAQVLEIESAGSANLSQKKVKVSLATGTGASFFYGMQTDKGGITLTNSASVSGNVFSNGPIIGANSSVITGDIVSAGPTGSVDGVHASGSVYSHNISSSVIDGDAHYVNISGSTVSGVSYGGSPDQATSTMPIPDSELENWESEAEAGGVATCSGGRYRPSNGETIGPIKIPCNLEINGVNPLYIAGAVWVVGNIEFSNTTNVRIDSGLSGRSVPMIADNPANRSSSSRVTVANSTSFYGAGANSFVVLISRNNSVSTGGSTKAITVSNSVTGDVLVYAPYGEISISNSVHLKEATGYKISVHNSAQVIYETGIANLLFSAGPGGGYTFNSWKEI</sequence>
<keyword evidence="1" id="KW-1133">Transmembrane helix</keyword>
<comment type="caution">
    <text evidence="2">The sequence shown here is derived from an EMBL/GenBank/DDBJ whole genome shotgun (WGS) entry which is preliminary data.</text>
</comment>
<dbReference type="AlphaFoldDB" id="A0A1G2NX78"/>
<keyword evidence="1" id="KW-0812">Transmembrane</keyword>
<evidence type="ECO:0008006" key="4">
    <source>
        <dbReference type="Google" id="ProtNLM"/>
    </source>
</evidence>
<keyword evidence="1" id="KW-0472">Membrane</keyword>
<feature type="transmembrane region" description="Helical" evidence="1">
    <location>
        <begin position="33"/>
        <end position="53"/>
    </location>
</feature>
<accession>A0A1G2NX78</accession>
<evidence type="ECO:0000313" key="3">
    <source>
        <dbReference type="Proteomes" id="UP000176429"/>
    </source>
</evidence>
<dbReference type="EMBL" id="MHSH01000058">
    <property type="protein sequence ID" value="OHA39961.1"/>
    <property type="molecule type" value="Genomic_DNA"/>
</dbReference>
<reference evidence="2 3" key="1">
    <citation type="journal article" date="2016" name="Nat. Commun.">
        <title>Thousands of microbial genomes shed light on interconnected biogeochemical processes in an aquifer system.</title>
        <authorList>
            <person name="Anantharaman K."/>
            <person name="Brown C.T."/>
            <person name="Hug L.A."/>
            <person name="Sharon I."/>
            <person name="Castelle C.J."/>
            <person name="Probst A.J."/>
            <person name="Thomas B.C."/>
            <person name="Singh A."/>
            <person name="Wilkins M.J."/>
            <person name="Karaoz U."/>
            <person name="Brodie E.L."/>
            <person name="Williams K.H."/>
            <person name="Hubbard S.S."/>
            <person name="Banfield J.F."/>
        </authorList>
    </citation>
    <scope>NUCLEOTIDE SEQUENCE [LARGE SCALE GENOMIC DNA]</scope>
</reference>
<evidence type="ECO:0000313" key="2">
    <source>
        <dbReference type="EMBL" id="OHA39961.1"/>
    </source>
</evidence>
<name>A0A1G2NX78_9BACT</name>
<gene>
    <name evidence="2" type="ORF">A3H68_03675</name>
</gene>
<dbReference type="Proteomes" id="UP000176429">
    <property type="component" value="Unassembled WGS sequence"/>
</dbReference>
<organism evidence="2 3">
    <name type="scientific">Candidatus Taylorbacteria bacterium RIFCSPLOWO2_02_FULL_46_40</name>
    <dbReference type="NCBI Taxonomy" id="1802329"/>
    <lineage>
        <taxon>Bacteria</taxon>
        <taxon>Candidatus Tayloriibacteriota</taxon>
    </lineage>
</organism>